<dbReference type="PANTHER" id="PTHR45398:SF1">
    <property type="entry name" value="ENZYME, PUTATIVE (JCVI)-RELATED"/>
    <property type="match status" value="1"/>
</dbReference>
<feature type="compositionally biased region" description="Basic and acidic residues" evidence="1">
    <location>
        <begin position="318"/>
        <end position="330"/>
    </location>
</feature>
<organism evidence="3 4">
    <name type="scientific">Kitasatospora cheerisanensis KCTC 2395</name>
    <dbReference type="NCBI Taxonomy" id="1348663"/>
    <lineage>
        <taxon>Bacteria</taxon>
        <taxon>Bacillati</taxon>
        <taxon>Actinomycetota</taxon>
        <taxon>Actinomycetes</taxon>
        <taxon>Kitasatosporales</taxon>
        <taxon>Streptomycetaceae</taxon>
        <taxon>Kitasatospora</taxon>
    </lineage>
</organism>
<gene>
    <name evidence="3" type="ORF">KCH_06350</name>
</gene>
<comment type="caution">
    <text evidence="3">The sequence shown here is derived from an EMBL/GenBank/DDBJ whole genome shotgun (WGS) entry which is preliminary data.</text>
</comment>
<dbReference type="PATRIC" id="fig|1348663.4.peg.605"/>
<dbReference type="Gene3D" id="3.30.559.30">
    <property type="entry name" value="Nonribosomal peptide synthetase, condensation domain"/>
    <property type="match status" value="1"/>
</dbReference>
<evidence type="ECO:0000256" key="1">
    <source>
        <dbReference type="SAM" id="MobiDB-lite"/>
    </source>
</evidence>
<evidence type="ECO:0000313" key="4">
    <source>
        <dbReference type="Proteomes" id="UP000027178"/>
    </source>
</evidence>
<dbReference type="AlphaFoldDB" id="A0A066Z2A6"/>
<dbReference type="InterPro" id="IPR023213">
    <property type="entry name" value="CAT-like_dom_sf"/>
</dbReference>
<dbReference type="HOGENOM" id="CLU_789374_0_0_11"/>
<dbReference type="eggNOG" id="COG1020">
    <property type="taxonomic scope" value="Bacteria"/>
</dbReference>
<dbReference type="InterPro" id="IPR010060">
    <property type="entry name" value="NRPS_synth"/>
</dbReference>
<evidence type="ECO:0000259" key="2">
    <source>
        <dbReference type="Pfam" id="PF00668"/>
    </source>
</evidence>
<feature type="region of interest" description="Disordered" evidence="1">
    <location>
        <begin position="318"/>
        <end position="351"/>
    </location>
</feature>
<dbReference type="GO" id="GO:0003824">
    <property type="term" value="F:catalytic activity"/>
    <property type="evidence" value="ECO:0007669"/>
    <property type="project" value="InterPro"/>
</dbReference>
<feature type="domain" description="Condensation" evidence="2">
    <location>
        <begin position="229"/>
        <end position="330"/>
    </location>
</feature>
<dbReference type="Proteomes" id="UP000027178">
    <property type="component" value="Unassembled WGS sequence"/>
</dbReference>
<dbReference type="PANTHER" id="PTHR45398">
    <property type="match status" value="1"/>
</dbReference>
<dbReference type="InterPro" id="IPR001242">
    <property type="entry name" value="Condensation_dom"/>
</dbReference>
<dbReference type="Gene3D" id="3.30.559.10">
    <property type="entry name" value="Chloramphenicol acetyltransferase-like domain"/>
    <property type="match status" value="1"/>
</dbReference>
<evidence type="ECO:0000313" key="3">
    <source>
        <dbReference type="EMBL" id="KDN87622.1"/>
    </source>
</evidence>
<dbReference type="SUPFAM" id="SSF52777">
    <property type="entry name" value="CoA-dependent acyltransferases"/>
    <property type="match status" value="2"/>
</dbReference>
<proteinExistence type="predicted"/>
<keyword evidence="4" id="KW-1185">Reference proteome</keyword>
<dbReference type="NCBIfam" id="TIGR01720">
    <property type="entry name" value="NRPS-para261"/>
    <property type="match status" value="1"/>
</dbReference>
<dbReference type="Pfam" id="PF00668">
    <property type="entry name" value="Condensation"/>
    <property type="match status" value="1"/>
</dbReference>
<reference evidence="3 4" key="1">
    <citation type="submission" date="2014-05" db="EMBL/GenBank/DDBJ databases">
        <title>Draft Genome Sequence of Kitasatospora cheerisanensis KCTC 2395.</title>
        <authorList>
            <person name="Nam D.H."/>
        </authorList>
    </citation>
    <scope>NUCLEOTIDE SEQUENCE [LARGE SCALE GENOMIC DNA]</scope>
    <source>
        <strain evidence="3 4">KCTC 2395</strain>
    </source>
</reference>
<dbReference type="GO" id="GO:0008610">
    <property type="term" value="P:lipid biosynthetic process"/>
    <property type="evidence" value="ECO:0007669"/>
    <property type="project" value="UniProtKB-ARBA"/>
</dbReference>
<sequence>MLLTGLALAVRDRRRALHGDAAAPGLLLRLEGHGREDRLVPGADTARTVGWLTTEFPLHLDLSGTEDTGAALGLVKEAVRALPAAGAGWGLLRHLDAAGAIALAEAPEPRLLFNYLGRFTATGEPWTPAPEAGDAITATTDPEQPCGHALEIGAFVHDRPEGPELTVQLGWPEDLFTEPEMQELAAAWFARLDALTRWAARPDAAALTPSDVPLAPVTQADLDALPGVEDVLPLSPLQEGLLFHDRMQHGGDDELYTSLTALDLTGPLDRVALVRAVDRVVNRHSALRAAFTTTAAGDPVQTVAARVRVPWTEHDLTGLDEERRDAEAARVARPRPPAASTWPARRCCAAP</sequence>
<accession>A0A066Z2A6</accession>
<protein>
    <recommendedName>
        <fullName evidence="2">Condensation domain-containing protein</fullName>
    </recommendedName>
</protein>
<name>A0A066Z2A6_9ACTN</name>
<dbReference type="EMBL" id="JNBY01000025">
    <property type="protein sequence ID" value="KDN87622.1"/>
    <property type="molecule type" value="Genomic_DNA"/>
</dbReference>